<dbReference type="PANTHER" id="PTHR33993:SF10">
    <property type="entry name" value="CONSERVED PROTEIN"/>
    <property type="match status" value="1"/>
</dbReference>
<keyword evidence="3" id="KW-1185">Reference proteome</keyword>
<dbReference type="InterPro" id="IPR029068">
    <property type="entry name" value="Glyas_Bleomycin-R_OHBP_Dase"/>
</dbReference>
<dbReference type="CDD" id="cd07247">
    <property type="entry name" value="SgaA_N_like"/>
    <property type="match status" value="2"/>
</dbReference>
<accession>A0ABP9WB26</accession>
<dbReference type="Gene3D" id="3.10.180.10">
    <property type="entry name" value="2,3-Dihydroxybiphenyl 1,2-Dioxygenase, domain 1"/>
    <property type="match status" value="2"/>
</dbReference>
<dbReference type="InterPro" id="IPR004360">
    <property type="entry name" value="Glyas_Fos-R_dOase_dom"/>
</dbReference>
<gene>
    <name evidence="2" type="ORF">Dcar01_03302</name>
</gene>
<feature type="domain" description="VOC" evidence="1">
    <location>
        <begin position="140"/>
        <end position="255"/>
    </location>
</feature>
<dbReference type="Pfam" id="PF00903">
    <property type="entry name" value="Glyoxalase"/>
    <property type="match status" value="2"/>
</dbReference>
<dbReference type="EMBL" id="BAABRP010000019">
    <property type="protein sequence ID" value="GAA5514546.1"/>
    <property type="molecule type" value="Genomic_DNA"/>
</dbReference>
<dbReference type="InterPro" id="IPR052164">
    <property type="entry name" value="Anthracycline_SecMetBiosynth"/>
</dbReference>
<protein>
    <submittedName>
        <fullName evidence="2">Glyoxylase CFP32</fullName>
    </submittedName>
</protein>
<dbReference type="RefSeq" id="WP_345467384.1">
    <property type="nucleotide sequence ID" value="NZ_BAABRP010000019.1"/>
</dbReference>
<name>A0ABP9WB26_9DEIO</name>
<organism evidence="2 3">
    <name type="scientific">Deinococcus carri</name>
    <dbReference type="NCBI Taxonomy" id="1211323"/>
    <lineage>
        <taxon>Bacteria</taxon>
        <taxon>Thermotogati</taxon>
        <taxon>Deinococcota</taxon>
        <taxon>Deinococci</taxon>
        <taxon>Deinococcales</taxon>
        <taxon>Deinococcaceae</taxon>
        <taxon>Deinococcus</taxon>
    </lineage>
</organism>
<evidence type="ECO:0000313" key="2">
    <source>
        <dbReference type="EMBL" id="GAA5514546.1"/>
    </source>
</evidence>
<evidence type="ECO:0000259" key="1">
    <source>
        <dbReference type="PROSITE" id="PS51819"/>
    </source>
</evidence>
<feature type="domain" description="VOC" evidence="1">
    <location>
        <begin position="11"/>
        <end position="126"/>
    </location>
</feature>
<dbReference type="SUPFAM" id="SSF54593">
    <property type="entry name" value="Glyoxalase/Bleomycin resistance protein/Dihydroxybiphenyl dioxygenase"/>
    <property type="match status" value="2"/>
</dbReference>
<evidence type="ECO:0000313" key="3">
    <source>
        <dbReference type="Proteomes" id="UP001401887"/>
    </source>
</evidence>
<dbReference type="PANTHER" id="PTHR33993">
    <property type="entry name" value="GLYOXALASE-RELATED"/>
    <property type="match status" value="1"/>
</dbReference>
<sequence length="258" mass="27990">MTVQTQHAPGTAAWYDLTTAKPEETRRFYGDLFGWTFEDQGPEFGHYHMVRQNGHAVAGFMLKAPEMAQMPSAWTVYYSSADAQADAARIRELGGQVMVDPMQVQELGHMLVAADPTGAVFGLWQPLAFGGSELENEHGSMAWQEVNTRDAAGARTFYTQLLGVTSEAMPGGVTYHILKQGEGNVGGIMQMEGEHWPVSVPPHWMPYFAVNDIGQAVRVAGESGGSVRVPPFDTPYGRVAVLADPDGAVFSVVELGRS</sequence>
<comment type="caution">
    <text evidence="2">The sequence shown here is derived from an EMBL/GenBank/DDBJ whole genome shotgun (WGS) entry which is preliminary data.</text>
</comment>
<reference evidence="2 3" key="1">
    <citation type="submission" date="2024-02" db="EMBL/GenBank/DDBJ databases">
        <title>Deinococcus carri NBRC 110142.</title>
        <authorList>
            <person name="Ichikawa N."/>
            <person name="Katano-Makiyama Y."/>
            <person name="Hidaka K."/>
        </authorList>
    </citation>
    <scope>NUCLEOTIDE SEQUENCE [LARGE SCALE GENOMIC DNA]</scope>
    <source>
        <strain evidence="2 3">NBRC 110142</strain>
    </source>
</reference>
<dbReference type="PROSITE" id="PS51819">
    <property type="entry name" value="VOC"/>
    <property type="match status" value="2"/>
</dbReference>
<proteinExistence type="predicted"/>
<dbReference type="Proteomes" id="UP001401887">
    <property type="component" value="Unassembled WGS sequence"/>
</dbReference>
<dbReference type="InterPro" id="IPR037523">
    <property type="entry name" value="VOC_core"/>
</dbReference>